<dbReference type="Proteomes" id="UP000708208">
    <property type="component" value="Unassembled WGS sequence"/>
</dbReference>
<dbReference type="InterPro" id="IPR031311">
    <property type="entry name" value="CHIT_BIND_RR_consensus"/>
</dbReference>
<proteinExistence type="predicted"/>
<feature type="transmembrane region" description="Helical" evidence="4">
    <location>
        <begin position="38"/>
        <end position="59"/>
    </location>
</feature>
<dbReference type="PROSITE" id="PS00233">
    <property type="entry name" value="CHIT_BIND_RR_1"/>
    <property type="match status" value="1"/>
</dbReference>
<keyword evidence="6" id="KW-1185">Reference proteome</keyword>
<keyword evidence="4" id="KW-1133">Transmembrane helix</keyword>
<evidence type="ECO:0000256" key="4">
    <source>
        <dbReference type="SAM" id="Phobius"/>
    </source>
</evidence>
<protein>
    <recommendedName>
        <fullName evidence="7">Cuticle protein</fullName>
    </recommendedName>
</protein>
<evidence type="ECO:0000256" key="3">
    <source>
        <dbReference type="PROSITE-ProRule" id="PRU00497"/>
    </source>
</evidence>
<comment type="caution">
    <text evidence="5">The sequence shown here is derived from an EMBL/GenBank/DDBJ whole genome shotgun (WGS) entry which is preliminary data.</text>
</comment>
<dbReference type="GO" id="GO:0031012">
    <property type="term" value="C:extracellular matrix"/>
    <property type="evidence" value="ECO:0007669"/>
    <property type="project" value="TreeGrafter"/>
</dbReference>
<organism evidence="5 6">
    <name type="scientific">Allacma fusca</name>
    <dbReference type="NCBI Taxonomy" id="39272"/>
    <lineage>
        <taxon>Eukaryota</taxon>
        <taxon>Metazoa</taxon>
        <taxon>Ecdysozoa</taxon>
        <taxon>Arthropoda</taxon>
        <taxon>Hexapoda</taxon>
        <taxon>Collembola</taxon>
        <taxon>Symphypleona</taxon>
        <taxon>Sminthuridae</taxon>
        <taxon>Allacma</taxon>
    </lineage>
</organism>
<dbReference type="GO" id="GO:0042302">
    <property type="term" value="F:structural constituent of cuticle"/>
    <property type="evidence" value="ECO:0007669"/>
    <property type="project" value="UniProtKB-UniRule"/>
</dbReference>
<dbReference type="AlphaFoldDB" id="A0A8J2K124"/>
<accession>A0A8J2K124</accession>
<dbReference type="PROSITE" id="PS51155">
    <property type="entry name" value="CHIT_BIND_RR_2"/>
    <property type="match status" value="1"/>
</dbReference>
<evidence type="ECO:0000256" key="1">
    <source>
        <dbReference type="ARBA" id="ARBA00022460"/>
    </source>
</evidence>
<dbReference type="EMBL" id="CAJVCH010154266">
    <property type="protein sequence ID" value="CAG7727854.1"/>
    <property type="molecule type" value="Genomic_DNA"/>
</dbReference>
<dbReference type="PANTHER" id="PTHR12236:SF94">
    <property type="entry name" value="CCP84AA-RELATED"/>
    <property type="match status" value="1"/>
</dbReference>
<evidence type="ECO:0000313" key="6">
    <source>
        <dbReference type="Proteomes" id="UP000708208"/>
    </source>
</evidence>
<dbReference type="PANTHER" id="PTHR12236">
    <property type="entry name" value="STRUCTURAL CONTITUENT OF CUTICLE"/>
    <property type="match status" value="1"/>
</dbReference>
<keyword evidence="4" id="KW-0812">Transmembrane</keyword>
<sequence length="250" mass="25831">MGIGPASKNYSAYKRLPPLGQMYQSLFCGQPRNIPESFINYTLTLAIMYKVAVILALVASTYAQVLTYSGVPTLGRAPLAAYAQQVAAPIAVAAPVARAVVAEAEPFDPHPQYSYGYSVADGLTGDSKTATETRDGGVVKGQYSLVEPDGAVRTVTYTADDVNGFNAVVDRQPGAVQVAAPVVRAAAPVAVAPQYYAQAPVAVAAPAPVLRQVAAAPLIRQVAAGPTLVRAAPAAVVSTSYSSPSVAFAY</sequence>
<name>A0A8J2K124_9HEXA</name>
<evidence type="ECO:0000313" key="5">
    <source>
        <dbReference type="EMBL" id="CAG7727854.1"/>
    </source>
</evidence>
<gene>
    <name evidence="5" type="ORF">AFUS01_LOCUS16673</name>
</gene>
<dbReference type="GO" id="GO:0005615">
    <property type="term" value="C:extracellular space"/>
    <property type="evidence" value="ECO:0007669"/>
    <property type="project" value="TreeGrafter"/>
</dbReference>
<keyword evidence="2" id="KW-0677">Repeat</keyword>
<dbReference type="InterPro" id="IPR051217">
    <property type="entry name" value="Insect_Cuticle_Struc_Prot"/>
</dbReference>
<dbReference type="Pfam" id="PF00379">
    <property type="entry name" value="Chitin_bind_4"/>
    <property type="match status" value="1"/>
</dbReference>
<keyword evidence="4" id="KW-0472">Membrane</keyword>
<reference evidence="5" key="1">
    <citation type="submission" date="2021-06" db="EMBL/GenBank/DDBJ databases">
        <authorList>
            <person name="Hodson N. C."/>
            <person name="Mongue J. A."/>
            <person name="Jaron S. K."/>
        </authorList>
    </citation>
    <scope>NUCLEOTIDE SEQUENCE</scope>
</reference>
<dbReference type="InterPro" id="IPR000618">
    <property type="entry name" value="Insect_cuticle"/>
</dbReference>
<evidence type="ECO:0008006" key="7">
    <source>
        <dbReference type="Google" id="ProtNLM"/>
    </source>
</evidence>
<keyword evidence="1 3" id="KW-0193">Cuticle</keyword>
<evidence type="ECO:0000256" key="2">
    <source>
        <dbReference type="ARBA" id="ARBA00022737"/>
    </source>
</evidence>